<keyword evidence="1" id="KW-0812">Transmembrane</keyword>
<gene>
    <name evidence="2" type="ORF">CQW49_03205</name>
</gene>
<reference evidence="3" key="1">
    <citation type="submission" date="2017-10" db="EMBL/GenBank/DDBJ databases">
        <title>Completed PacBio SMRT sequence of Methylosinus trichosporium OB3b reveals presence of a third large plasmid.</title>
        <authorList>
            <person name="Charles T.C."/>
            <person name="Lynch M.D.J."/>
            <person name="Heil J.R."/>
            <person name="Cheng J."/>
        </authorList>
    </citation>
    <scope>NUCLEOTIDE SEQUENCE [LARGE SCALE GENOMIC DNA]</scope>
    <source>
        <strain evidence="3">OB3b</strain>
    </source>
</reference>
<feature type="transmembrane region" description="Helical" evidence="1">
    <location>
        <begin position="6"/>
        <end position="29"/>
    </location>
</feature>
<proteinExistence type="predicted"/>
<dbReference type="AlphaFoldDB" id="A0A2D2CWA1"/>
<dbReference type="STRING" id="595536.GCA_000178815_04520"/>
<dbReference type="KEGG" id="mtw:CQW49_03205"/>
<dbReference type="Proteomes" id="UP000230709">
    <property type="component" value="Chromosome"/>
</dbReference>
<name>A0A2D2CWA1_METT3</name>
<dbReference type="RefSeq" id="WP_003610976.1">
    <property type="nucleotide sequence ID" value="NZ_ADVE02000001.1"/>
</dbReference>
<dbReference type="EMBL" id="CP023737">
    <property type="protein sequence ID" value="ATQ67000.1"/>
    <property type="molecule type" value="Genomic_DNA"/>
</dbReference>
<evidence type="ECO:0000313" key="3">
    <source>
        <dbReference type="Proteomes" id="UP000230709"/>
    </source>
</evidence>
<keyword evidence="3" id="KW-1185">Reference proteome</keyword>
<feature type="transmembrane region" description="Helical" evidence="1">
    <location>
        <begin position="41"/>
        <end position="66"/>
    </location>
</feature>
<evidence type="ECO:0000313" key="2">
    <source>
        <dbReference type="EMBL" id="ATQ67000.1"/>
    </source>
</evidence>
<keyword evidence="1" id="KW-0472">Membrane</keyword>
<accession>A0A2D2CWA1</accession>
<evidence type="ECO:0000256" key="1">
    <source>
        <dbReference type="SAM" id="Phobius"/>
    </source>
</evidence>
<keyword evidence="1" id="KW-1133">Transmembrane helix</keyword>
<organism evidence="2 3">
    <name type="scientific">Methylosinus trichosporium (strain ATCC 35070 / NCIMB 11131 / UNIQEM 75 / OB3b)</name>
    <dbReference type="NCBI Taxonomy" id="595536"/>
    <lineage>
        <taxon>Bacteria</taxon>
        <taxon>Pseudomonadati</taxon>
        <taxon>Pseudomonadota</taxon>
        <taxon>Alphaproteobacteria</taxon>
        <taxon>Hyphomicrobiales</taxon>
        <taxon>Methylocystaceae</taxon>
        <taxon>Methylosinus</taxon>
    </lineage>
</organism>
<sequence>MNQDLSVFVTPFALIIGCALVAGGILYFIDIRFLRSQTQAIVALVAGFAVLGALEVVLAGSSVSFFKAQQVQTSACELEGESAHPEARLGAGAEVIQNHIRTCMQEAGYEWAPGHHNCSDAPLATNPYCYLPAGGFDRAVTALQLKFE</sequence>
<protein>
    <submittedName>
        <fullName evidence="2">Uncharacterized protein</fullName>
    </submittedName>
</protein>